<evidence type="ECO:0000256" key="2">
    <source>
        <dbReference type="ARBA" id="ARBA00023015"/>
    </source>
</evidence>
<evidence type="ECO:0000256" key="1">
    <source>
        <dbReference type="ARBA" id="ARBA00004123"/>
    </source>
</evidence>
<dbReference type="InterPro" id="IPR015300">
    <property type="entry name" value="DNA-bd_pseudobarrel_sf"/>
</dbReference>
<evidence type="ECO:0000256" key="5">
    <source>
        <dbReference type="ARBA" id="ARBA00023242"/>
    </source>
</evidence>
<proteinExistence type="predicted"/>
<evidence type="ECO:0000313" key="6">
    <source>
        <dbReference type="EMBL" id="EXB97330.1"/>
    </source>
</evidence>
<keyword evidence="3" id="KW-0238">DNA-binding</keyword>
<evidence type="ECO:0000313" key="7">
    <source>
        <dbReference type="Proteomes" id="UP000030645"/>
    </source>
</evidence>
<keyword evidence="2" id="KW-0805">Transcription regulation</keyword>
<dbReference type="Proteomes" id="UP000030645">
    <property type="component" value="Unassembled WGS sequence"/>
</dbReference>
<dbReference type="EMBL" id="KE345262">
    <property type="protein sequence ID" value="EXB97330.1"/>
    <property type="molecule type" value="Genomic_DNA"/>
</dbReference>
<dbReference type="AlphaFoldDB" id="W9RXR7"/>
<dbReference type="Gene3D" id="2.40.330.10">
    <property type="entry name" value="DNA-binding pseudobarrel domain"/>
    <property type="match status" value="1"/>
</dbReference>
<protein>
    <submittedName>
        <fullName evidence="6">Uncharacterized protein</fullName>
    </submittedName>
</protein>
<dbReference type="GO" id="GO:0005634">
    <property type="term" value="C:nucleus"/>
    <property type="evidence" value="ECO:0007669"/>
    <property type="project" value="UniProtKB-SubCell"/>
</dbReference>
<sequence length="214" mass="24954">MSDRVSLYCSKYKFLKNDDWRAFAVNRTLRVGDNIVIEAVKIIDLNASDGLKEKLSPSSPSRLPLIVSTEIPDNNMSNDSLRVIITMERELTRHDLHHGAEIPADWPMDEFPRCEEGKKATVVMKDRAIPDKLWRFEFRRYEPPPPNYKFLRAGDWKEFVQDSRRLIAGDKIVIEVAKTLDLNQRAGDGFQREYTVTAMRFDPTLRFWFFIAPM</sequence>
<reference evidence="7" key="1">
    <citation type="submission" date="2013-01" db="EMBL/GenBank/DDBJ databases">
        <title>Draft Genome Sequence of a Mulberry Tree, Morus notabilis C.K. Schneid.</title>
        <authorList>
            <person name="He N."/>
            <person name="Zhao S."/>
        </authorList>
    </citation>
    <scope>NUCLEOTIDE SEQUENCE</scope>
</reference>
<gene>
    <name evidence="6" type="ORF">L484_024192</name>
</gene>
<name>W9RXR7_9ROSA</name>
<accession>W9RXR7</accession>
<keyword evidence="7" id="KW-1185">Reference proteome</keyword>
<evidence type="ECO:0000256" key="4">
    <source>
        <dbReference type="ARBA" id="ARBA00023163"/>
    </source>
</evidence>
<evidence type="ECO:0000256" key="3">
    <source>
        <dbReference type="ARBA" id="ARBA00023125"/>
    </source>
</evidence>
<keyword evidence="4" id="KW-0804">Transcription</keyword>
<dbReference type="GO" id="GO:0003677">
    <property type="term" value="F:DNA binding"/>
    <property type="evidence" value="ECO:0007669"/>
    <property type="project" value="UniProtKB-KW"/>
</dbReference>
<comment type="subcellular location">
    <subcellularLocation>
        <location evidence="1">Nucleus</location>
    </subcellularLocation>
</comment>
<organism evidence="6 7">
    <name type="scientific">Morus notabilis</name>
    <dbReference type="NCBI Taxonomy" id="981085"/>
    <lineage>
        <taxon>Eukaryota</taxon>
        <taxon>Viridiplantae</taxon>
        <taxon>Streptophyta</taxon>
        <taxon>Embryophyta</taxon>
        <taxon>Tracheophyta</taxon>
        <taxon>Spermatophyta</taxon>
        <taxon>Magnoliopsida</taxon>
        <taxon>eudicotyledons</taxon>
        <taxon>Gunneridae</taxon>
        <taxon>Pentapetalae</taxon>
        <taxon>rosids</taxon>
        <taxon>fabids</taxon>
        <taxon>Rosales</taxon>
        <taxon>Moraceae</taxon>
        <taxon>Moreae</taxon>
        <taxon>Morus</taxon>
    </lineage>
</organism>
<keyword evidence="5" id="KW-0539">Nucleus</keyword>